<protein>
    <submittedName>
        <fullName evidence="2">Uncharacterized protein</fullName>
    </submittedName>
</protein>
<evidence type="ECO:0000313" key="3">
    <source>
        <dbReference type="Proteomes" id="UP001152885"/>
    </source>
</evidence>
<reference evidence="2" key="1">
    <citation type="submission" date="2022-12" db="EMBL/GenBank/DDBJ databases">
        <authorList>
            <person name="Brejova B."/>
        </authorList>
    </citation>
    <scope>NUCLEOTIDE SEQUENCE</scope>
</reference>
<dbReference type="Proteomes" id="UP001152885">
    <property type="component" value="Unassembled WGS sequence"/>
</dbReference>
<name>A0A9W4U348_9ASCO</name>
<dbReference type="OrthoDB" id="4020743at2759"/>
<keyword evidence="1" id="KW-0732">Signal</keyword>
<dbReference type="EMBL" id="CANTUO010000007">
    <property type="protein sequence ID" value="CAI5760635.1"/>
    <property type="molecule type" value="Genomic_DNA"/>
</dbReference>
<sequence length="75" mass="8551">MKFFTWLLYLIKINLLQIIVNGSRNPSLSLQYLDDPMFEASKCSPADPVNGSGIYAAEYNQQFMNNITDIPEAYL</sequence>
<comment type="caution">
    <text evidence="2">The sequence shown here is derived from an EMBL/GenBank/DDBJ whole genome shotgun (WGS) entry which is preliminary data.</text>
</comment>
<feature type="signal peptide" evidence="1">
    <location>
        <begin position="1"/>
        <end position="22"/>
    </location>
</feature>
<evidence type="ECO:0000313" key="2">
    <source>
        <dbReference type="EMBL" id="CAI5760635.1"/>
    </source>
</evidence>
<evidence type="ECO:0000256" key="1">
    <source>
        <dbReference type="SAM" id="SignalP"/>
    </source>
</evidence>
<proteinExistence type="predicted"/>
<gene>
    <name evidence="2" type="ORF">CANVERA_P5143</name>
</gene>
<feature type="chain" id="PRO_5040868158" evidence="1">
    <location>
        <begin position="23"/>
        <end position="75"/>
    </location>
</feature>
<organism evidence="2 3">
    <name type="scientific">Candida verbasci</name>
    <dbReference type="NCBI Taxonomy" id="1227364"/>
    <lineage>
        <taxon>Eukaryota</taxon>
        <taxon>Fungi</taxon>
        <taxon>Dikarya</taxon>
        <taxon>Ascomycota</taxon>
        <taxon>Saccharomycotina</taxon>
        <taxon>Pichiomycetes</taxon>
        <taxon>Debaryomycetaceae</taxon>
        <taxon>Candida/Lodderomyces clade</taxon>
        <taxon>Candida</taxon>
    </lineage>
</organism>
<keyword evidence="3" id="KW-1185">Reference proteome</keyword>
<dbReference type="AlphaFoldDB" id="A0A9W4U348"/>
<accession>A0A9W4U348</accession>